<evidence type="ECO:0000313" key="3">
    <source>
        <dbReference type="Proteomes" id="UP000886751"/>
    </source>
</evidence>
<evidence type="ECO:0000313" key="2">
    <source>
        <dbReference type="EMBL" id="HIX94532.1"/>
    </source>
</evidence>
<dbReference type="Proteomes" id="UP000886751">
    <property type="component" value="Unassembled WGS sequence"/>
</dbReference>
<organism evidence="2 3">
    <name type="scientific">Candidatus Gemmiger excrementipullorum</name>
    <dbReference type="NCBI Taxonomy" id="2838610"/>
    <lineage>
        <taxon>Bacteria</taxon>
        <taxon>Bacillati</taxon>
        <taxon>Bacillota</taxon>
        <taxon>Clostridia</taxon>
        <taxon>Eubacteriales</taxon>
        <taxon>Gemmiger</taxon>
    </lineage>
</organism>
<proteinExistence type="predicted"/>
<feature type="transmembrane region" description="Helical" evidence="1">
    <location>
        <begin position="36"/>
        <end position="65"/>
    </location>
</feature>
<reference evidence="2" key="1">
    <citation type="journal article" date="2021" name="PeerJ">
        <title>Extensive microbial diversity within the chicken gut microbiome revealed by metagenomics and culture.</title>
        <authorList>
            <person name="Gilroy R."/>
            <person name="Ravi A."/>
            <person name="Getino M."/>
            <person name="Pursley I."/>
            <person name="Horton D.L."/>
            <person name="Alikhan N.F."/>
            <person name="Baker D."/>
            <person name="Gharbi K."/>
            <person name="Hall N."/>
            <person name="Watson M."/>
            <person name="Adriaenssens E.M."/>
            <person name="Foster-Nyarko E."/>
            <person name="Jarju S."/>
            <person name="Secka A."/>
            <person name="Antonio M."/>
            <person name="Oren A."/>
            <person name="Chaudhuri R.R."/>
            <person name="La Ragione R."/>
            <person name="Hildebrand F."/>
            <person name="Pallen M.J."/>
        </authorList>
    </citation>
    <scope>NUCLEOTIDE SEQUENCE</scope>
    <source>
        <strain evidence="2">ChiHecec2B26-7398</strain>
    </source>
</reference>
<dbReference type="AlphaFoldDB" id="A0A9D1Y0K5"/>
<keyword evidence="1" id="KW-0812">Transmembrane</keyword>
<protein>
    <submittedName>
        <fullName evidence="2">Uncharacterized protein</fullName>
    </submittedName>
</protein>
<keyword evidence="1" id="KW-1133">Transmembrane helix</keyword>
<dbReference type="EMBL" id="DXEI01000056">
    <property type="protein sequence ID" value="HIX94532.1"/>
    <property type="molecule type" value="Genomic_DNA"/>
</dbReference>
<accession>A0A9D1Y0K5</accession>
<sequence length="69" mass="8223">MFFQKKLKRVLTNHKQAEQRFEETLKEAPLEKGDRLAMILAALIVFIPALLLMFAVFGLVLYFFFFRHF</sequence>
<evidence type="ECO:0000256" key="1">
    <source>
        <dbReference type="SAM" id="Phobius"/>
    </source>
</evidence>
<reference evidence="2" key="2">
    <citation type="submission" date="2021-04" db="EMBL/GenBank/DDBJ databases">
        <authorList>
            <person name="Gilroy R."/>
        </authorList>
    </citation>
    <scope>NUCLEOTIDE SEQUENCE</scope>
    <source>
        <strain evidence="2">ChiHecec2B26-7398</strain>
    </source>
</reference>
<comment type="caution">
    <text evidence="2">The sequence shown here is derived from an EMBL/GenBank/DDBJ whole genome shotgun (WGS) entry which is preliminary data.</text>
</comment>
<gene>
    <name evidence="2" type="ORF">H9846_03635</name>
</gene>
<keyword evidence="1" id="KW-0472">Membrane</keyword>
<name>A0A9D1Y0K5_9FIRM</name>